<evidence type="ECO:0000256" key="10">
    <source>
        <dbReference type="ARBA" id="ARBA00047899"/>
    </source>
</evidence>
<evidence type="ECO:0000313" key="14">
    <source>
        <dbReference type="EMBL" id="TBU30633.1"/>
    </source>
</evidence>
<dbReference type="InterPro" id="IPR008271">
    <property type="entry name" value="Ser/Thr_kinase_AS"/>
</dbReference>
<evidence type="ECO:0000256" key="9">
    <source>
        <dbReference type="ARBA" id="ARBA00022840"/>
    </source>
</evidence>
<protein>
    <recommendedName>
        <fullName evidence="3">non-specific serine/threonine protein kinase</fullName>
        <ecNumber evidence="3">2.7.11.1</ecNumber>
    </recommendedName>
</protein>
<evidence type="ECO:0000256" key="8">
    <source>
        <dbReference type="ARBA" id="ARBA00022777"/>
    </source>
</evidence>
<comment type="similarity">
    <text evidence="2">Belongs to the protein kinase superfamily. CAMK Ser/Thr protein kinase family. NIM1 subfamily.</text>
</comment>
<dbReference type="OrthoDB" id="193931at2759"/>
<feature type="domain" description="Protein kinase" evidence="13">
    <location>
        <begin position="13"/>
        <end position="278"/>
    </location>
</feature>
<proteinExistence type="inferred from homology"/>
<dbReference type="PANTHER" id="PTHR24346:SF110">
    <property type="entry name" value="NON-SPECIFIC SERINE_THREONINE PROTEIN KINASE"/>
    <property type="match status" value="1"/>
</dbReference>
<dbReference type="PROSITE" id="PS00108">
    <property type="entry name" value="PROTEIN_KINASE_ST"/>
    <property type="match status" value="1"/>
</dbReference>
<evidence type="ECO:0000256" key="7">
    <source>
        <dbReference type="ARBA" id="ARBA00022741"/>
    </source>
</evidence>
<dbReference type="Proteomes" id="UP000292082">
    <property type="component" value="Unassembled WGS sequence"/>
</dbReference>
<dbReference type="GO" id="GO:0035556">
    <property type="term" value="P:intracellular signal transduction"/>
    <property type="evidence" value="ECO:0007669"/>
    <property type="project" value="TreeGrafter"/>
</dbReference>
<keyword evidence="8 14" id="KW-0418">Kinase</keyword>
<dbReference type="EMBL" id="ML145101">
    <property type="protein sequence ID" value="TBU61003.1"/>
    <property type="molecule type" value="Genomic_DNA"/>
</dbReference>
<dbReference type="GO" id="GO:0005940">
    <property type="term" value="C:septin ring"/>
    <property type="evidence" value="ECO:0007669"/>
    <property type="project" value="UniProtKB-ARBA"/>
</dbReference>
<feature type="compositionally biased region" description="Low complexity" evidence="12">
    <location>
        <begin position="400"/>
        <end position="417"/>
    </location>
</feature>
<dbReference type="CDD" id="cd14081">
    <property type="entry name" value="STKc_BRSK1_2"/>
    <property type="match status" value="1"/>
</dbReference>
<dbReference type="FunFam" id="1.10.510.10:FF:000394">
    <property type="entry name" value="Serine/threonine-protein kinase HSL1"/>
    <property type="match status" value="1"/>
</dbReference>
<evidence type="ECO:0000256" key="5">
    <source>
        <dbReference type="ARBA" id="ARBA00022553"/>
    </source>
</evidence>
<dbReference type="GO" id="GO:0005524">
    <property type="term" value="F:ATP binding"/>
    <property type="evidence" value="ECO:0007669"/>
    <property type="project" value="UniProtKB-KW"/>
</dbReference>
<accession>A0A4V2K0X5</accession>
<dbReference type="EMBL" id="ML143404">
    <property type="protein sequence ID" value="TBU30633.1"/>
    <property type="molecule type" value="Genomic_DNA"/>
</dbReference>
<feature type="region of interest" description="Disordered" evidence="12">
    <location>
        <begin position="528"/>
        <end position="601"/>
    </location>
</feature>
<evidence type="ECO:0000256" key="6">
    <source>
        <dbReference type="ARBA" id="ARBA00022679"/>
    </source>
</evidence>
<dbReference type="InterPro" id="IPR011009">
    <property type="entry name" value="Kinase-like_dom_sf"/>
</dbReference>
<evidence type="ECO:0000256" key="4">
    <source>
        <dbReference type="ARBA" id="ARBA00022527"/>
    </source>
</evidence>
<organism evidence="14">
    <name type="scientific">Dichomitus squalens</name>
    <dbReference type="NCBI Taxonomy" id="114155"/>
    <lineage>
        <taxon>Eukaryota</taxon>
        <taxon>Fungi</taxon>
        <taxon>Dikarya</taxon>
        <taxon>Basidiomycota</taxon>
        <taxon>Agaricomycotina</taxon>
        <taxon>Agaricomycetes</taxon>
        <taxon>Polyporales</taxon>
        <taxon>Polyporaceae</taxon>
        <taxon>Dichomitus</taxon>
    </lineage>
</organism>
<feature type="region of interest" description="Disordered" evidence="12">
    <location>
        <begin position="367"/>
        <end position="466"/>
    </location>
</feature>
<evidence type="ECO:0000256" key="11">
    <source>
        <dbReference type="ARBA" id="ARBA00048679"/>
    </source>
</evidence>
<comment type="catalytic activity">
    <reaction evidence="11">
        <text>L-seryl-[protein] + ATP = O-phospho-L-seryl-[protein] + ADP + H(+)</text>
        <dbReference type="Rhea" id="RHEA:17989"/>
        <dbReference type="Rhea" id="RHEA-COMP:9863"/>
        <dbReference type="Rhea" id="RHEA-COMP:11604"/>
        <dbReference type="ChEBI" id="CHEBI:15378"/>
        <dbReference type="ChEBI" id="CHEBI:29999"/>
        <dbReference type="ChEBI" id="CHEBI:30616"/>
        <dbReference type="ChEBI" id="CHEBI:83421"/>
        <dbReference type="ChEBI" id="CHEBI:456216"/>
        <dbReference type="EC" id="2.7.11.1"/>
    </reaction>
</comment>
<evidence type="ECO:0000256" key="2">
    <source>
        <dbReference type="ARBA" id="ARBA00010791"/>
    </source>
</evidence>
<dbReference type="AlphaFoldDB" id="A0A4V2K0X5"/>
<evidence type="ECO:0000259" key="13">
    <source>
        <dbReference type="PROSITE" id="PS50011"/>
    </source>
</evidence>
<dbReference type="SMART" id="SM00220">
    <property type="entry name" value="S_TKc"/>
    <property type="match status" value="1"/>
</dbReference>
<keyword evidence="9" id="KW-0067">ATP-binding</keyword>
<feature type="compositionally biased region" description="Basic and acidic residues" evidence="12">
    <location>
        <begin position="375"/>
        <end position="384"/>
    </location>
</feature>
<evidence type="ECO:0000313" key="15">
    <source>
        <dbReference type="EMBL" id="TBU61003.1"/>
    </source>
</evidence>
<evidence type="ECO:0000256" key="3">
    <source>
        <dbReference type="ARBA" id="ARBA00012513"/>
    </source>
</evidence>
<feature type="compositionally biased region" description="Basic and acidic residues" evidence="12">
    <location>
        <begin position="554"/>
        <end position="565"/>
    </location>
</feature>
<feature type="compositionally biased region" description="Low complexity" evidence="12">
    <location>
        <begin position="456"/>
        <end position="466"/>
    </location>
</feature>
<comment type="subcellular location">
    <subcellularLocation>
        <location evidence="1">Bud neck</location>
    </subcellularLocation>
</comment>
<dbReference type="EC" id="2.7.11.1" evidence="3"/>
<dbReference type="PANTHER" id="PTHR24346">
    <property type="entry name" value="MAP/MICROTUBULE AFFINITY-REGULATING KINASE"/>
    <property type="match status" value="1"/>
</dbReference>
<keyword evidence="6" id="KW-0808">Transferase</keyword>
<dbReference type="Pfam" id="PF00069">
    <property type="entry name" value="Pkinase"/>
    <property type="match status" value="1"/>
</dbReference>
<dbReference type="STRING" id="114155.A0A4V2K0X5"/>
<evidence type="ECO:0000256" key="1">
    <source>
        <dbReference type="ARBA" id="ARBA00004266"/>
    </source>
</evidence>
<name>A0A4V2K0X5_9APHY</name>
<evidence type="ECO:0000256" key="12">
    <source>
        <dbReference type="SAM" id="MobiDB-lite"/>
    </source>
</evidence>
<reference evidence="14 16" key="1">
    <citation type="submission" date="2019-01" db="EMBL/GenBank/DDBJ databases">
        <title>Draft genome sequences of three monokaryotic isolates of the white-rot basidiomycete fungus Dichomitus squalens.</title>
        <authorList>
            <consortium name="DOE Joint Genome Institute"/>
            <person name="Lopez S.C."/>
            <person name="Andreopoulos B."/>
            <person name="Pangilinan J."/>
            <person name="Lipzen A."/>
            <person name="Riley R."/>
            <person name="Ahrendt S."/>
            <person name="Ng V."/>
            <person name="Barry K."/>
            <person name="Daum C."/>
            <person name="Grigoriev I.V."/>
            <person name="Hilden K.S."/>
            <person name="Makela M.R."/>
            <person name="de Vries R.P."/>
        </authorList>
    </citation>
    <scope>NUCLEOTIDE SEQUENCE [LARGE SCALE GENOMIC DNA]</scope>
    <source>
        <strain evidence="15 16">CBS 464.89</strain>
        <strain evidence="14">OM18370.1</strain>
    </source>
</reference>
<sequence length="776" mass="86878">MKRDGDPKMIGLWKVGRTIGKGSSAGRVRLARHSKTGQYAAVKIVSKTALLNSRMSLHDLGEEADRILHSIEREIVIMKLIEHPNIMRLYDVWETSTELYLILEYVEGGELFEYLCDKGRLSAPEAIGYFQQIIMAIDYCHRFNIAHRDLKPENLLLDRHKNIKVADFGMAVWQGAGNMLNTACGSPHYAAPEVIKGEAYDGTAADIWSCGVILYALLVGRLPFDDEDLPVLLEKVKAGRFTIPNEVDARAHNLIRRMLEKDVNRRITIPEILRHPFYKSQKPKPMNCDVPKLDEIARPLTSKDEIDRDIFANLRTLWPGAKDEQIQARLMDGKPSWEKGVYQLLVQYRAKHSEDYDEDQERALVEKREKRRKAKQDAETRERVQLLAELPPRAGPPTPTRARTGVARRSPSPSPTRAPGGMQKVSFLSLMDGSLPPLTSTPVTTGAPSPDPPSLQSPRPQSQLPPIEVPQVEDQRVQEFLNQIAQQLVTIQASNMPIRDQGNYDHVFSPLMASLAPLTPMRQFGDQIKASTNGQDPFLLGEEPKQTRPLSIRRRNEPDADKENASIKPRPTLKVDTGASENRPSLLEPPDDRGRLKKRRSPMLSPAWPASAFSEGSFVLPSTPKRKWLGALFRFKPASYQLLSTKDAEHTHATCRKLLEDMGVVVSGAHYVSGSDALTLECTLADSRERDEDGVLAAVKSVRFRVEIGRPSPVHELAGFTVVVQLALEKGAASSLKLLYGRLRRDWNLDSAPVACESLSTRELEGGRFLEVVFSH</sequence>
<keyword evidence="7" id="KW-0547">Nucleotide-binding</keyword>
<dbReference type="GO" id="GO:0004674">
    <property type="term" value="F:protein serine/threonine kinase activity"/>
    <property type="evidence" value="ECO:0007669"/>
    <property type="project" value="UniProtKB-KW"/>
</dbReference>
<keyword evidence="16" id="KW-1185">Reference proteome</keyword>
<dbReference type="InterPro" id="IPR000719">
    <property type="entry name" value="Prot_kinase_dom"/>
</dbReference>
<dbReference type="SUPFAM" id="SSF56112">
    <property type="entry name" value="Protein kinase-like (PK-like)"/>
    <property type="match status" value="1"/>
</dbReference>
<dbReference type="Gene3D" id="1.10.510.10">
    <property type="entry name" value="Transferase(Phosphotransferase) domain 1"/>
    <property type="match status" value="1"/>
</dbReference>
<keyword evidence="5" id="KW-0597">Phosphoprotein</keyword>
<dbReference type="Proteomes" id="UP000292957">
    <property type="component" value="Unassembled WGS sequence"/>
</dbReference>
<dbReference type="GO" id="GO:0005935">
    <property type="term" value="C:cellular bud neck"/>
    <property type="evidence" value="ECO:0007669"/>
    <property type="project" value="UniProtKB-SubCell"/>
</dbReference>
<evidence type="ECO:0000313" key="16">
    <source>
        <dbReference type="Proteomes" id="UP000292082"/>
    </source>
</evidence>
<gene>
    <name evidence="15" type="ORF">BD310DRAFT_947010</name>
    <name evidence="14" type="ORF">BD311DRAFT_786989</name>
</gene>
<comment type="catalytic activity">
    <reaction evidence="10">
        <text>L-threonyl-[protein] + ATP = O-phospho-L-threonyl-[protein] + ADP + H(+)</text>
        <dbReference type="Rhea" id="RHEA:46608"/>
        <dbReference type="Rhea" id="RHEA-COMP:11060"/>
        <dbReference type="Rhea" id="RHEA-COMP:11605"/>
        <dbReference type="ChEBI" id="CHEBI:15378"/>
        <dbReference type="ChEBI" id="CHEBI:30013"/>
        <dbReference type="ChEBI" id="CHEBI:30616"/>
        <dbReference type="ChEBI" id="CHEBI:61977"/>
        <dbReference type="ChEBI" id="CHEBI:456216"/>
        <dbReference type="EC" id="2.7.11.1"/>
    </reaction>
</comment>
<feature type="compositionally biased region" description="Low complexity" evidence="12">
    <location>
        <begin position="434"/>
        <end position="445"/>
    </location>
</feature>
<keyword evidence="4" id="KW-0723">Serine/threonine-protein kinase</keyword>
<dbReference type="PROSITE" id="PS50011">
    <property type="entry name" value="PROTEIN_KINASE_DOM"/>
    <property type="match status" value="1"/>
</dbReference>